<feature type="domain" description="DUF6603" evidence="2">
    <location>
        <begin position="735"/>
        <end position="1253"/>
    </location>
</feature>
<protein>
    <recommendedName>
        <fullName evidence="2">DUF6603 domain-containing protein</fullName>
    </recommendedName>
</protein>
<dbReference type="Pfam" id="PF20248">
    <property type="entry name" value="DUF6603"/>
    <property type="match status" value="1"/>
</dbReference>
<organism evidence="3 4">
    <name type="scientific">Streptomyces inusitatus</name>
    <dbReference type="NCBI Taxonomy" id="68221"/>
    <lineage>
        <taxon>Bacteria</taxon>
        <taxon>Bacillati</taxon>
        <taxon>Actinomycetota</taxon>
        <taxon>Actinomycetes</taxon>
        <taxon>Kitasatosporales</taxon>
        <taxon>Streptomycetaceae</taxon>
        <taxon>Streptomyces</taxon>
    </lineage>
</organism>
<accession>A0A918Q5B8</accession>
<evidence type="ECO:0000259" key="2">
    <source>
        <dbReference type="Pfam" id="PF20248"/>
    </source>
</evidence>
<dbReference type="InterPro" id="IPR046538">
    <property type="entry name" value="DUF6603"/>
</dbReference>
<reference evidence="3" key="1">
    <citation type="journal article" date="2014" name="Int. J. Syst. Evol. Microbiol.">
        <title>Complete genome sequence of Corynebacterium casei LMG S-19264T (=DSM 44701T), isolated from a smear-ripened cheese.</title>
        <authorList>
            <consortium name="US DOE Joint Genome Institute (JGI-PGF)"/>
            <person name="Walter F."/>
            <person name="Albersmeier A."/>
            <person name="Kalinowski J."/>
            <person name="Ruckert C."/>
        </authorList>
    </citation>
    <scope>NUCLEOTIDE SEQUENCE</scope>
    <source>
        <strain evidence="3">JCM 4988</strain>
    </source>
</reference>
<feature type="region of interest" description="Disordered" evidence="1">
    <location>
        <begin position="687"/>
        <end position="726"/>
    </location>
</feature>
<sequence>MTTPSADLDTLAGRLRTAAGKGGTVVLDDSVVGSGTAAALAAAFALPDGQRLTIKGVTSGDIVDPVGGVLTVDGGTATVLKVADTPVTLTFTVAGGALRATVTAAMTNGWHFTDSFPGLTVFPFDTLTVSGARFVYATDAEPAFVWPGESTRVALEPGLNLLCRLGFGGVSLAGALLGEAFGTSTWPANGPFAPVTGEVLPVGTLSAPIDGGQGFSIGHTPYELSLSEPRVAVRIGTTDDLTPVQEVDLLVEGVFQQKLSVSVSVPVEGGVYTLSTAPLTPGDGSVASLLNDLPLPGGAHITSYLPAELTDVFSAIGLDDFSLAVTAEPMAVAYAGVSVSTLKKWQLIPDALELDGLRLVVETLDPSGLNWTAVTVTAEATLLPQIFPDPFEFTAEIDKTPSGWEVGSVGGAYPGTADLGDLVAGLTGDGDSLPQELRDIVLADIRVTATRPAADQAFSYTLHGSVEAALPVHGTALTARLDLTADKTSTGHSVELTGSLVIGEETFGFDITLGTDGASLDATWSSGGSPLEFADIAGAFGWTDPPELPGGLDLALTGAGFRYDFTSGALVLTATSKNYGQLVLAGTKTDSGRAFLLDLAVPLDIKLSDLPVAGPQIPASVNVGIQHLEIAYASEAWSAETVTALNTTLQALHGSSLGYDKLDKGLILTAGLTLGTETRELVLPLTTPGTANSSDGAAEAVTSGSTPAAPADTATPAPTAATPPAQSGTTWITVGRSFGPLHLDRIGIQYTNGVLFFLLDADIALGPLALSLDGLGVGSSLKKFDPEFALTGLSVSYDEPPLSILGAILRVPDAQLTTGVKFQFDGELVVQYQKYSLGALGSYAQFTDGTPSLFVFVQLEAPLGGPPPFFVTGLMGGFGFNRTLVMPGQDEVTDFPLLLLSTQNPGGSGASAQGPDAVLKIMEGQAAGPSGVTKKWITPQAGEYWLAAGLEFTTFKVVKSKAVLAVDFGNDLSIALLGTSTLRLPLDDESGGEAKPFAFVELGIRVIVQPSQGLFAASAILSPNSYVLTPDCHLTGGFAFYVWYGNNPNAGQFVTTLGGYHPAFKAPAYFPQVPRLGFNWAVSDEVSITGGAYFALTSSCAMAGGSLDAVFHDGSLRAWFSAYADFLVSWHPFFYTGDIGVSIGVSLRIHVLFFTITISLSLGASLEVWGPPTGGIVTVHIVVVSFSVSFGASRPAAATEPLDWTAFTELLPAHTDICGITLTGGLFKTRDDTASSSGKEWIVRAKQFAFETRSAVPVSVLSYGTTTRHTSATTPGGISITPMDKTGVVSTHSITIHRQGSTTPVDVTEWSLQPLEQTMPASLWAAPPAPFTHIPTAASAKILPGELVGFTVTAPPPTPGTTRGALPQKVLLEEYLSPDGRAPWPLAATPTQEYIPTADPHTVALLKDVNSATVKQARTDLCTLLGTVTAADNGPLFTGTDGDLAALAAGAGHLFSDAPLRQGGQGGQD</sequence>
<dbReference type="Proteomes" id="UP000630936">
    <property type="component" value="Unassembled WGS sequence"/>
</dbReference>
<comment type="caution">
    <text evidence="3">The sequence shown here is derived from an EMBL/GenBank/DDBJ whole genome shotgun (WGS) entry which is preliminary data.</text>
</comment>
<evidence type="ECO:0000313" key="4">
    <source>
        <dbReference type="Proteomes" id="UP000630936"/>
    </source>
</evidence>
<feature type="compositionally biased region" description="Low complexity" evidence="1">
    <location>
        <begin position="706"/>
        <end position="725"/>
    </location>
</feature>
<evidence type="ECO:0000256" key="1">
    <source>
        <dbReference type="SAM" id="MobiDB-lite"/>
    </source>
</evidence>
<dbReference type="EMBL" id="BMWG01000007">
    <property type="protein sequence ID" value="GGZ33263.1"/>
    <property type="molecule type" value="Genomic_DNA"/>
</dbReference>
<evidence type="ECO:0000313" key="3">
    <source>
        <dbReference type="EMBL" id="GGZ33263.1"/>
    </source>
</evidence>
<proteinExistence type="predicted"/>
<reference evidence="3" key="2">
    <citation type="submission" date="2020-09" db="EMBL/GenBank/DDBJ databases">
        <authorList>
            <person name="Sun Q."/>
            <person name="Ohkuma M."/>
        </authorList>
    </citation>
    <scope>NUCLEOTIDE SEQUENCE</scope>
    <source>
        <strain evidence="3">JCM 4988</strain>
    </source>
</reference>
<gene>
    <name evidence="3" type="ORF">GCM10010387_29250</name>
</gene>
<keyword evidence="4" id="KW-1185">Reference proteome</keyword>
<name>A0A918Q5B8_9ACTN</name>
<dbReference type="RefSeq" id="WP_190123496.1">
    <property type="nucleotide sequence ID" value="NZ_BMWG01000007.1"/>
</dbReference>